<dbReference type="InterPro" id="IPR005625">
    <property type="entry name" value="PepSY-ass_TM"/>
</dbReference>
<keyword evidence="1" id="KW-0812">Transmembrane</keyword>
<evidence type="ECO:0000313" key="3">
    <source>
        <dbReference type="Proteomes" id="UP000078504"/>
    </source>
</evidence>
<keyword evidence="1" id="KW-0472">Membrane</keyword>
<feature type="transmembrane region" description="Helical" evidence="1">
    <location>
        <begin position="159"/>
        <end position="180"/>
    </location>
</feature>
<dbReference type="PATRIC" id="fig|1354253.4.peg.3285"/>
<sequence>MSVNQSQLARRGALLTLLRRLHFYIGLFVGPFIFIAALTGSLYVLTPQIENALYHEVLRTPDTGPNQPISQQIGAARQYIGNDASISAVRPAPHPGDTTRVQFVDPTLGESESRAIFVSPATLAIQGDMTVYGTSGVLPLRTWIDQFHRALLLGDTGRIYSELAASWLWVAALGGVVLWLTSRPKRKLKVRQTAQRKARHWHITLGAALLLGLLFFSATGLTWSQWAGGNIDKMRSALGWMTPQVNTALVPQTGHQQHAPHAEHHAMMPGMVMPQTDDSVWDQVLTAARGAGIESSKIEIRPARSADKAWTVSEIDRAWPTHVDTAAVDPTSFKVIDRTWFADFPLVAKLTRWGIDAHMGVLFGLANQLLLAAFGIGLCTMVILGYRMWWLKRPTASASNPAQTLSEAWLALPGAWRAGVVIVALLFGYCLPVMGASLLLFIVADIGRWRKNALKLQTS</sequence>
<dbReference type="EMBL" id="LXEP01000031">
    <property type="protein sequence ID" value="OAT18317.1"/>
    <property type="molecule type" value="Genomic_DNA"/>
</dbReference>
<dbReference type="AlphaFoldDB" id="A0A1B7HRL7"/>
<evidence type="ECO:0000256" key="1">
    <source>
        <dbReference type="SAM" id="Phobius"/>
    </source>
</evidence>
<feature type="transmembrane region" description="Helical" evidence="1">
    <location>
        <begin position="369"/>
        <end position="389"/>
    </location>
</feature>
<protein>
    <submittedName>
        <fullName evidence="2">Iron-uptake factor</fullName>
    </submittedName>
</protein>
<dbReference type="PANTHER" id="PTHR34219:SF1">
    <property type="entry name" value="PEPSY DOMAIN-CONTAINING PROTEIN"/>
    <property type="match status" value="1"/>
</dbReference>
<dbReference type="Pfam" id="PF03929">
    <property type="entry name" value="PepSY_TM"/>
    <property type="match status" value="1"/>
</dbReference>
<evidence type="ECO:0000313" key="2">
    <source>
        <dbReference type="EMBL" id="OAT18317.1"/>
    </source>
</evidence>
<keyword evidence="1" id="KW-1133">Transmembrane helix</keyword>
<feature type="transmembrane region" description="Helical" evidence="1">
    <location>
        <begin position="201"/>
        <end position="223"/>
    </location>
</feature>
<organism evidence="2 3">
    <name type="scientific">Buttiauxella gaviniae ATCC 51604</name>
    <dbReference type="NCBI Taxonomy" id="1354253"/>
    <lineage>
        <taxon>Bacteria</taxon>
        <taxon>Pseudomonadati</taxon>
        <taxon>Pseudomonadota</taxon>
        <taxon>Gammaproteobacteria</taxon>
        <taxon>Enterobacterales</taxon>
        <taxon>Enterobacteriaceae</taxon>
        <taxon>Buttiauxella</taxon>
    </lineage>
</organism>
<accession>A0A1B7HRL7</accession>
<feature type="transmembrane region" description="Helical" evidence="1">
    <location>
        <begin position="420"/>
        <end position="444"/>
    </location>
</feature>
<feature type="transmembrane region" description="Helical" evidence="1">
    <location>
        <begin position="21"/>
        <end position="45"/>
    </location>
</feature>
<dbReference type="Proteomes" id="UP000078504">
    <property type="component" value="Unassembled WGS sequence"/>
</dbReference>
<dbReference type="PANTHER" id="PTHR34219">
    <property type="entry name" value="IRON-REGULATED INNER MEMBRANE PROTEIN-RELATED"/>
    <property type="match status" value="1"/>
</dbReference>
<name>A0A1B7HRL7_9ENTR</name>
<comment type="caution">
    <text evidence="2">The sequence shown here is derived from an EMBL/GenBank/DDBJ whole genome shotgun (WGS) entry which is preliminary data.</text>
</comment>
<gene>
    <name evidence="2" type="ORF">M977_03232</name>
</gene>
<proteinExistence type="predicted"/>
<reference evidence="2 3" key="1">
    <citation type="submission" date="2016-04" db="EMBL/GenBank/DDBJ databases">
        <title>ATOL: Assembling a taxonomically balanced genome-scale reconstruction of the evolutionary history of the Enterobacteriaceae.</title>
        <authorList>
            <person name="Plunkett G.III."/>
            <person name="Neeno-Eckwall E.C."/>
            <person name="Glasner J.D."/>
            <person name="Perna N.T."/>
        </authorList>
    </citation>
    <scope>NUCLEOTIDE SEQUENCE [LARGE SCALE GENOMIC DNA]</scope>
    <source>
        <strain evidence="2 3">ATCC 51604</strain>
    </source>
</reference>